<name>A0A0R1WIU1_9LACO</name>
<keyword evidence="2" id="KW-1185">Reference proteome</keyword>
<proteinExistence type="predicted"/>
<dbReference type="AlphaFoldDB" id="A0A0R1WIU1"/>
<evidence type="ECO:0000313" key="1">
    <source>
        <dbReference type="EMBL" id="KRM17501.1"/>
    </source>
</evidence>
<dbReference type="EMBL" id="AZFV01000009">
    <property type="protein sequence ID" value="KRM17501.1"/>
    <property type="molecule type" value="Genomic_DNA"/>
</dbReference>
<sequence length="240" mass="27418">MVKLQDYLPEYYDDVYEMQKLVAAEQVDFSDFDDLILRTLLNQFVIQADLQGISIYEDQLGINPNPNDSLETRRYDVLMRMLPPKPITLKYFKELLHTLDIPASVDVDYAIRNVVTNAKRSEISKDQIKRLKYLLNVYLPANLTFQIITTSETETELKMFVGVATNSEIDTVSNPRLITYADSKTEVYAGSIPSQVLVMAKSRALIKENTEVNSKQFIGSVSPQITIELKTYPKELSTFV</sequence>
<dbReference type="RefSeq" id="WP_057891760.1">
    <property type="nucleotide sequence ID" value="NZ_AZFV01000009.1"/>
</dbReference>
<dbReference type="Pfam" id="PF10076">
    <property type="entry name" value="Phage_Mu_Gp48"/>
    <property type="match status" value="1"/>
</dbReference>
<dbReference type="STRING" id="1423774.FD31_GL002694"/>
<organism evidence="1 2">
    <name type="scientific">Companilactobacillus nantensis DSM 16982</name>
    <dbReference type="NCBI Taxonomy" id="1423774"/>
    <lineage>
        <taxon>Bacteria</taxon>
        <taxon>Bacillati</taxon>
        <taxon>Bacillota</taxon>
        <taxon>Bacilli</taxon>
        <taxon>Lactobacillales</taxon>
        <taxon>Lactobacillaceae</taxon>
        <taxon>Companilactobacillus</taxon>
    </lineage>
</organism>
<protein>
    <recommendedName>
        <fullName evidence="3">DUF2313 domain-containing protein</fullName>
    </recommendedName>
</protein>
<gene>
    <name evidence="1" type="ORF">FD31_GL002694</name>
</gene>
<dbReference type="InterPro" id="IPR018755">
    <property type="entry name" value="Phage_Mu_Gp48"/>
</dbReference>
<dbReference type="PATRIC" id="fig|1423774.3.peg.2802"/>
<evidence type="ECO:0008006" key="3">
    <source>
        <dbReference type="Google" id="ProtNLM"/>
    </source>
</evidence>
<accession>A0A0R1WIU1</accession>
<comment type="caution">
    <text evidence="1">The sequence shown here is derived from an EMBL/GenBank/DDBJ whole genome shotgun (WGS) entry which is preliminary data.</text>
</comment>
<dbReference type="Proteomes" id="UP000051302">
    <property type="component" value="Unassembled WGS sequence"/>
</dbReference>
<reference evidence="1 2" key="1">
    <citation type="journal article" date="2015" name="Genome Announc.">
        <title>Expanding the biotechnology potential of lactobacilli through comparative genomics of 213 strains and associated genera.</title>
        <authorList>
            <person name="Sun Z."/>
            <person name="Harris H.M."/>
            <person name="McCann A."/>
            <person name="Guo C."/>
            <person name="Argimon S."/>
            <person name="Zhang W."/>
            <person name="Yang X."/>
            <person name="Jeffery I.B."/>
            <person name="Cooney J.C."/>
            <person name="Kagawa T.F."/>
            <person name="Liu W."/>
            <person name="Song Y."/>
            <person name="Salvetti E."/>
            <person name="Wrobel A."/>
            <person name="Rasinkangas P."/>
            <person name="Parkhill J."/>
            <person name="Rea M.C."/>
            <person name="O'Sullivan O."/>
            <person name="Ritari J."/>
            <person name="Douillard F.P."/>
            <person name="Paul Ross R."/>
            <person name="Yang R."/>
            <person name="Briner A.E."/>
            <person name="Felis G.E."/>
            <person name="de Vos W.M."/>
            <person name="Barrangou R."/>
            <person name="Klaenhammer T.R."/>
            <person name="Caufield P.W."/>
            <person name="Cui Y."/>
            <person name="Zhang H."/>
            <person name="O'Toole P.W."/>
        </authorList>
    </citation>
    <scope>NUCLEOTIDE SEQUENCE [LARGE SCALE GENOMIC DNA]</scope>
    <source>
        <strain evidence="1 2">DSM 16982</strain>
    </source>
</reference>
<evidence type="ECO:0000313" key="2">
    <source>
        <dbReference type="Proteomes" id="UP000051302"/>
    </source>
</evidence>